<dbReference type="AlphaFoldDB" id="A0A1L8CWK1"/>
<dbReference type="EMBL" id="BDJK01000041">
    <property type="protein sequence ID" value="GAV23292.1"/>
    <property type="molecule type" value="Genomic_DNA"/>
</dbReference>
<organism evidence="1 2">
    <name type="scientific">Carboxydothermus pertinax</name>
    <dbReference type="NCBI Taxonomy" id="870242"/>
    <lineage>
        <taxon>Bacteria</taxon>
        <taxon>Bacillati</taxon>
        <taxon>Bacillota</taxon>
        <taxon>Clostridia</taxon>
        <taxon>Thermoanaerobacterales</taxon>
        <taxon>Thermoanaerobacteraceae</taxon>
        <taxon>Carboxydothermus</taxon>
    </lineage>
</organism>
<name>A0A1L8CWK1_9THEO</name>
<dbReference type="RefSeq" id="WP_075859730.1">
    <property type="nucleotide sequence ID" value="NZ_BDJK01000041.1"/>
</dbReference>
<proteinExistence type="predicted"/>
<dbReference type="Proteomes" id="UP000187485">
    <property type="component" value="Unassembled WGS sequence"/>
</dbReference>
<accession>A0A1L8CWK1</accession>
<keyword evidence="2" id="KW-1185">Reference proteome</keyword>
<reference evidence="2" key="1">
    <citation type="submission" date="2016-12" db="EMBL/GenBank/DDBJ databases">
        <title>Draft Genome Sequences od Carboxydothermus pertinax and islandicus, Hydrogenogenic Carboxydotrophic Bacteria.</title>
        <authorList>
            <person name="Fukuyama Y."/>
            <person name="Ohmae K."/>
            <person name="Yoneda Y."/>
            <person name="Yoshida T."/>
            <person name="Sako Y."/>
        </authorList>
    </citation>
    <scope>NUCLEOTIDE SEQUENCE [LARGE SCALE GENOMIC DNA]</scope>
    <source>
        <strain evidence="2">Ug1</strain>
    </source>
</reference>
<gene>
    <name evidence="1" type="ORF">cpu_18020</name>
</gene>
<sequence>MEFIISELQTEYSFEGQVIKRLKEVLNEIDGFCFYNHPSSEIDDASYDEHSFLILSPYWGVLILDAFPYDINKITEEEIKQILKYGEAKIYKIYSKILGNGKLRDCEDERLKIENIIYNLFFPYVNEGQVSYLTPDLTNKIIWNDTISSNIDRLKAKFDKLIDRSIWNTLINEISGISQVVKKRFKCVWQYKNT</sequence>
<comment type="caution">
    <text evidence="1">The sequence shown here is derived from an EMBL/GenBank/DDBJ whole genome shotgun (WGS) entry which is preliminary data.</text>
</comment>
<protein>
    <submittedName>
        <fullName evidence="1">Uncharacterized protein</fullName>
    </submittedName>
</protein>
<evidence type="ECO:0000313" key="2">
    <source>
        <dbReference type="Proteomes" id="UP000187485"/>
    </source>
</evidence>
<evidence type="ECO:0000313" key="1">
    <source>
        <dbReference type="EMBL" id="GAV23292.1"/>
    </source>
</evidence>